<name>A0A1N6N4L5_9GAMM</name>
<evidence type="ECO:0000313" key="1">
    <source>
        <dbReference type="EMBL" id="SIP87015.1"/>
    </source>
</evidence>
<keyword evidence="2" id="KW-1185">Reference proteome</keyword>
<accession>A0A1N6N4L5</accession>
<proteinExistence type="predicted"/>
<protein>
    <submittedName>
        <fullName evidence="1">Uncharacterized protein</fullName>
    </submittedName>
</protein>
<reference evidence="1 2" key="1">
    <citation type="submission" date="2017-01" db="EMBL/GenBank/DDBJ databases">
        <authorList>
            <person name="Mah S.A."/>
            <person name="Swanson W.J."/>
            <person name="Moy G.W."/>
            <person name="Vacquier V.D."/>
        </authorList>
    </citation>
    <scope>NUCLEOTIDE SEQUENCE [LARGE SCALE GENOMIC DNA]</scope>
    <source>
        <strain evidence="1 2">DSM 7027</strain>
    </source>
</reference>
<dbReference type="Proteomes" id="UP000186895">
    <property type="component" value="Unassembled WGS sequence"/>
</dbReference>
<gene>
    <name evidence="1" type="ORF">SAMN05421647_1015</name>
</gene>
<dbReference type="EMBL" id="FTMN01000001">
    <property type="protein sequence ID" value="SIP87015.1"/>
    <property type="molecule type" value="Genomic_DNA"/>
</dbReference>
<sequence>MEQYLKKQWAGMMYDFLDRRLDASNSKVTNKLLDDLTLATRKSEELIKVLLKATSSENAEEAIQNVSAKVQAEEFFRLLKVRFGYERFAIEEIDEFEGAEICENWYDYINNVDDFYIDEFEHEDEERIVLWGPNSKGIQIGHYDGDEKVMESDPEFERSYSAFKAISNEERRKLFSSLREGF</sequence>
<organism evidence="1 2">
    <name type="scientific">Marinobacterium stanieri</name>
    <dbReference type="NCBI Taxonomy" id="49186"/>
    <lineage>
        <taxon>Bacteria</taxon>
        <taxon>Pseudomonadati</taxon>
        <taxon>Pseudomonadota</taxon>
        <taxon>Gammaproteobacteria</taxon>
        <taxon>Oceanospirillales</taxon>
        <taxon>Oceanospirillaceae</taxon>
        <taxon>Marinobacterium</taxon>
    </lineage>
</organism>
<dbReference type="AlphaFoldDB" id="A0A1N6N4L5"/>
<evidence type="ECO:0000313" key="2">
    <source>
        <dbReference type="Proteomes" id="UP000186895"/>
    </source>
</evidence>